<gene>
    <name evidence="1" type="ORF">Nepgr_024114</name>
</gene>
<evidence type="ECO:0000313" key="2">
    <source>
        <dbReference type="Proteomes" id="UP001279734"/>
    </source>
</evidence>
<protein>
    <submittedName>
        <fullName evidence="1">Uncharacterized protein</fullName>
    </submittedName>
</protein>
<proteinExistence type="predicted"/>
<dbReference type="Proteomes" id="UP001279734">
    <property type="component" value="Unassembled WGS sequence"/>
</dbReference>
<organism evidence="1 2">
    <name type="scientific">Nepenthes gracilis</name>
    <name type="common">Slender pitcher plant</name>
    <dbReference type="NCBI Taxonomy" id="150966"/>
    <lineage>
        <taxon>Eukaryota</taxon>
        <taxon>Viridiplantae</taxon>
        <taxon>Streptophyta</taxon>
        <taxon>Embryophyta</taxon>
        <taxon>Tracheophyta</taxon>
        <taxon>Spermatophyta</taxon>
        <taxon>Magnoliopsida</taxon>
        <taxon>eudicotyledons</taxon>
        <taxon>Gunneridae</taxon>
        <taxon>Pentapetalae</taxon>
        <taxon>Caryophyllales</taxon>
        <taxon>Nepenthaceae</taxon>
        <taxon>Nepenthes</taxon>
    </lineage>
</organism>
<dbReference type="EMBL" id="BSYO01000024">
    <property type="protein sequence ID" value="GMH22271.1"/>
    <property type="molecule type" value="Genomic_DNA"/>
</dbReference>
<sequence length="137" mass="15171">MMVVFSGMADDCSGSCVLSEAQWKMGKRIEVQRPDVGHLLVVPGYGSNSLSRKIFVGTESDEASGRHQEGQGRLKVTMLIGKPRMQNLGEDIARVLGIVECRRSVEAFQVDKCNGKHDNGVGHDGFGGDIKWYPWWF</sequence>
<accession>A0AAD3T437</accession>
<evidence type="ECO:0000313" key="1">
    <source>
        <dbReference type="EMBL" id="GMH22271.1"/>
    </source>
</evidence>
<comment type="caution">
    <text evidence="1">The sequence shown here is derived from an EMBL/GenBank/DDBJ whole genome shotgun (WGS) entry which is preliminary data.</text>
</comment>
<reference evidence="1" key="1">
    <citation type="submission" date="2023-05" db="EMBL/GenBank/DDBJ databases">
        <title>Nepenthes gracilis genome sequencing.</title>
        <authorList>
            <person name="Fukushima K."/>
        </authorList>
    </citation>
    <scope>NUCLEOTIDE SEQUENCE</scope>
    <source>
        <strain evidence="1">SING2019-196</strain>
    </source>
</reference>
<dbReference type="AlphaFoldDB" id="A0AAD3T437"/>
<keyword evidence="2" id="KW-1185">Reference proteome</keyword>
<name>A0AAD3T437_NEPGR</name>